<keyword evidence="1" id="KW-1133">Transmembrane helix</keyword>
<keyword evidence="1" id="KW-0812">Transmembrane</keyword>
<gene>
    <name evidence="2" type="ORF">BCR36DRAFT_266143</name>
</gene>
<comment type="caution">
    <text evidence="2">The sequence shown here is derived from an EMBL/GenBank/DDBJ whole genome shotgun (WGS) entry which is preliminary data.</text>
</comment>
<dbReference type="Proteomes" id="UP000193719">
    <property type="component" value="Unassembled WGS sequence"/>
</dbReference>
<evidence type="ECO:0000256" key="1">
    <source>
        <dbReference type="SAM" id="Phobius"/>
    </source>
</evidence>
<feature type="non-terminal residue" evidence="2">
    <location>
        <position position="178"/>
    </location>
</feature>
<protein>
    <submittedName>
        <fullName evidence="2">Uncharacterized protein</fullName>
    </submittedName>
</protein>
<evidence type="ECO:0000313" key="3">
    <source>
        <dbReference type="Proteomes" id="UP000193719"/>
    </source>
</evidence>
<reference evidence="2 3" key="2">
    <citation type="submission" date="2016-08" db="EMBL/GenBank/DDBJ databases">
        <title>Pervasive Adenine N6-methylation of Active Genes in Fungi.</title>
        <authorList>
            <consortium name="DOE Joint Genome Institute"/>
            <person name="Mondo S.J."/>
            <person name="Dannebaum R.O."/>
            <person name="Kuo R.C."/>
            <person name="Labutti K."/>
            <person name="Haridas S."/>
            <person name="Kuo A."/>
            <person name="Salamov A."/>
            <person name="Ahrendt S.R."/>
            <person name="Lipzen A."/>
            <person name="Sullivan W."/>
            <person name="Andreopoulos W.B."/>
            <person name="Clum A."/>
            <person name="Lindquist E."/>
            <person name="Daum C."/>
            <person name="Ramamoorthy G.K."/>
            <person name="Gryganskyi A."/>
            <person name="Culley D."/>
            <person name="Magnuson J.K."/>
            <person name="James T.Y."/>
            <person name="O'Malley M.A."/>
            <person name="Stajich J.E."/>
            <person name="Spatafora J.W."/>
            <person name="Visel A."/>
            <person name="Grigoriev I.V."/>
        </authorList>
    </citation>
    <scope>NUCLEOTIDE SEQUENCE [LARGE SCALE GENOMIC DNA]</scope>
    <source>
        <strain evidence="3">finn</strain>
    </source>
</reference>
<sequence length="178" mass="20330">MENLENYYHTIINEVANKAIEAFNNNYNLNIEKEKVIENLENGMNSQPPIKEMSKLSINDTCMAVKRNKASCTNKCIPGHVYCGTHLRSEGKLPLPEHVKMVAKKYKYEIVANTVSLGNEWMTQNKSQISSNTSIKWPLEIKKNSNSINSYILFFTEFSSYFGAGVFVIQYISSDKKE</sequence>
<name>A0A1Y1UTT1_9FUNG</name>
<dbReference type="AlphaFoldDB" id="A0A1Y1UTT1"/>
<dbReference type="OrthoDB" id="10325882at2759"/>
<dbReference type="EMBL" id="MCFH01000089">
    <property type="protein sequence ID" value="ORX41421.1"/>
    <property type="molecule type" value="Genomic_DNA"/>
</dbReference>
<keyword evidence="1" id="KW-0472">Membrane</keyword>
<keyword evidence="3" id="KW-1185">Reference proteome</keyword>
<accession>A0A1Y1UTT1</accession>
<evidence type="ECO:0000313" key="2">
    <source>
        <dbReference type="EMBL" id="ORX41421.1"/>
    </source>
</evidence>
<proteinExistence type="predicted"/>
<reference evidence="2 3" key="1">
    <citation type="submission" date="2016-08" db="EMBL/GenBank/DDBJ databases">
        <title>Genomes of anaerobic fungi encode conserved fungal cellulosomes for biomass hydrolysis.</title>
        <authorList>
            <consortium name="DOE Joint Genome Institute"/>
            <person name="Haitjema C.H."/>
            <person name="Gilmore S.P."/>
            <person name="Henske J.K."/>
            <person name="Solomon K.V."/>
            <person name="De Groot R."/>
            <person name="Kuo A."/>
            <person name="Mondo S.J."/>
            <person name="Salamov A.A."/>
            <person name="Labutti K."/>
            <person name="Zhao Z."/>
            <person name="Chiniquy J."/>
            <person name="Barry K."/>
            <person name="Brewer H.M."/>
            <person name="Purvine S.O."/>
            <person name="Wright A.T."/>
            <person name="Boxma B."/>
            <person name="Van Alen T."/>
            <person name="Hackstein J.H."/>
            <person name="Baker S.E."/>
            <person name="Grigoriev I.V."/>
            <person name="O'Malley M.A."/>
        </authorList>
    </citation>
    <scope>NUCLEOTIDE SEQUENCE [LARGE SCALE GENOMIC DNA]</scope>
    <source>
        <strain evidence="3">finn</strain>
    </source>
</reference>
<feature type="transmembrane region" description="Helical" evidence="1">
    <location>
        <begin position="151"/>
        <end position="172"/>
    </location>
</feature>
<organism evidence="2 3">
    <name type="scientific">Piromyces finnis</name>
    <dbReference type="NCBI Taxonomy" id="1754191"/>
    <lineage>
        <taxon>Eukaryota</taxon>
        <taxon>Fungi</taxon>
        <taxon>Fungi incertae sedis</taxon>
        <taxon>Chytridiomycota</taxon>
        <taxon>Chytridiomycota incertae sedis</taxon>
        <taxon>Neocallimastigomycetes</taxon>
        <taxon>Neocallimastigales</taxon>
        <taxon>Neocallimastigaceae</taxon>
        <taxon>Piromyces</taxon>
    </lineage>
</organism>